<reference evidence="7 8" key="1">
    <citation type="journal article" date="2016" name="Mol. Biol. Evol.">
        <title>Comparative Genomics of Early-Diverging Mushroom-Forming Fungi Provides Insights into the Origins of Lignocellulose Decay Capabilities.</title>
        <authorList>
            <person name="Nagy L.G."/>
            <person name="Riley R."/>
            <person name="Tritt A."/>
            <person name="Adam C."/>
            <person name="Daum C."/>
            <person name="Floudas D."/>
            <person name="Sun H."/>
            <person name="Yadav J.S."/>
            <person name="Pangilinan J."/>
            <person name="Larsson K.H."/>
            <person name="Matsuura K."/>
            <person name="Barry K."/>
            <person name="Labutti K."/>
            <person name="Kuo R."/>
            <person name="Ohm R.A."/>
            <person name="Bhattacharya S.S."/>
            <person name="Shirouzu T."/>
            <person name="Yoshinaga Y."/>
            <person name="Martin F.M."/>
            <person name="Grigoriev I.V."/>
            <person name="Hibbett D.S."/>
        </authorList>
    </citation>
    <scope>NUCLEOTIDE SEQUENCE [LARGE SCALE GENOMIC DNA]</scope>
    <source>
        <strain evidence="7 8">HHB14362 ss-1</strain>
    </source>
</reference>
<dbReference type="SUPFAM" id="SSF48371">
    <property type="entry name" value="ARM repeat"/>
    <property type="match status" value="1"/>
</dbReference>
<feature type="region of interest" description="Disordered" evidence="4">
    <location>
        <begin position="533"/>
        <end position="562"/>
    </location>
</feature>
<feature type="domain" description="RRM" evidence="5">
    <location>
        <begin position="447"/>
        <end position="525"/>
    </location>
</feature>
<dbReference type="InterPro" id="IPR016024">
    <property type="entry name" value="ARM-type_fold"/>
</dbReference>
<dbReference type="PANTHER" id="PTHR47093:SF1">
    <property type="entry name" value="PROTEIN JSN1-RELATED"/>
    <property type="match status" value="1"/>
</dbReference>
<keyword evidence="8" id="KW-1185">Reference proteome</keyword>
<dbReference type="FunFam" id="3.30.70.330:FF:000486">
    <property type="entry name" value="Pumilio domain-containing protein c"/>
    <property type="match status" value="1"/>
</dbReference>
<feature type="domain" description="RRM" evidence="5">
    <location>
        <begin position="573"/>
        <end position="648"/>
    </location>
</feature>
<feature type="compositionally biased region" description="Low complexity" evidence="4">
    <location>
        <begin position="69"/>
        <end position="82"/>
    </location>
</feature>
<gene>
    <name evidence="7" type="ORF">NEOLEDRAFT_1086958</name>
</gene>
<dbReference type="InterPro" id="IPR001313">
    <property type="entry name" value="Pumilio_RNA-bd_rpt"/>
</dbReference>
<dbReference type="PANTHER" id="PTHR47093">
    <property type="entry name" value="PROTEIN JSN1-RELATED"/>
    <property type="match status" value="1"/>
</dbReference>
<feature type="domain" description="PUM-HD" evidence="6">
    <location>
        <begin position="755"/>
        <end position="1108"/>
    </location>
</feature>
<dbReference type="InterPro" id="IPR011989">
    <property type="entry name" value="ARM-like"/>
</dbReference>
<dbReference type="SMART" id="SM00360">
    <property type="entry name" value="RRM"/>
    <property type="match status" value="2"/>
</dbReference>
<proteinExistence type="predicted"/>
<dbReference type="InterPro" id="IPR035979">
    <property type="entry name" value="RBD_domain_sf"/>
</dbReference>
<feature type="region of interest" description="Disordered" evidence="4">
    <location>
        <begin position="1119"/>
        <end position="1144"/>
    </location>
</feature>
<sequence length="1286" mass="136642">MSSLAAPDSNSFPRASSGKTPPPAPSAAFAKRARELQAEGVASGASARYRPPALRALASGGSPPNDVGSPGSSSIDSSSLPPTNYPPGFRRARAGTLPSNVSLAAQHFAAASNSLGSNAPSTESFVEHRNESPGNGTPARPNLRHAASVASGVTASALTERNSRLRSGSLTLPSGGLSNAFGSSIFSSSWLSNNGGVGGFPVLDELRSVGSVDSGADEFDVHTLDYLGLDEGRPQAATISELRTQAQAAITGNLSGPSRHRASTVSNPYRMRGSLGGSLLATPNAEEEEELLDEYDTYGRQRVDSYADSMSSGDYFPSQMVARGFKQSDHLLSTGLSSRPRAISVGTLDDPVRSLQRRATIADAQQSPYANEALNQNTSLGYGVPAGILKTDKVATPRSGASPTVHFPNGDVSGSRASPYLLAPSNQGRAVSPKSESSSAQIQTPTRSLWIGNLDSSVTAEQLIHVFAPYGAIESLRLLPEKECGFVNFVDLADAVRAKEDVLNRLGGNIGMPNGQTVRIGFGKADSAPVAPAKGTNVSNTAATPSGSSAAKSGSSNTGLAGMDAQLQSTPTRALWIGSIPSTTTPATILSVFSPFGPIESARVLTHKNCGFINFERLDDAVRARKALNGRDVLGSDVGAIRIGFAKVPVKNGQEGTNGQDESVGLNVQGIGDMSVGATIHALRGVKGASTIPADQQVLSGSLENYRSNLLLSMISSGAHNATYANDGMPKPASWSPSVTEQQMVMRELSGGAADAEADIQALAEFRPPTMYYTTIPLVSERPQHRRWDASKLRELRKRMDSNTISVEEIDQVAADFLDGEIVDLASDWLGNTVVQKLFEKCSAAPRMAMLERIAPHLAMIGIHKNGTWAAQKIIECVQTPEEVNLICQNLRAYGPPLLLDQFGNYVVQCCLRFGPPANDFIFDGMADRLWEVAQGRFGARSMRACLESSHISLSQQRRIATAIVLNSIPLATNPNGALLLTWLLDTSGFPSRYNLLAPRFTPHLSHLCTHKLASLTVLRIINQKVEPNASRQIVEALFCSPNDHVLTDVLGDQVNGVAVVHKVLTSPFIDQSERPKYIEATKRVLLELKVIATQAYRRLIEEVGLPIPNFQPTYNNLPPSNKKITPQNNFAMPGLPSGYPSTDQGLASMMAALQMGGQNPQSGPPQLHIDPAYNQQQNATHGRQSQPSSAFSPTSDPFNPFALRSPDVSSPRNGSRRNGAMPPASVSTVPFGAQSPSLSQAGNMLGMAQPGYNGMPPQSMSPQLYQSYMYQMYQQNPAGMGAFHA</sequence>
<dbReference type="InParanoid" id="A0A165UQH0"/>
<dbReference type="InterPro" id="IPR000504">
    <property type="entry name" value="RRM_dom"/>
</dbReference>
<feature type="region of interest" description="Disordered" evidence="4">
    <location>
        <begin position="113"/>
        <end position="154"/>
    </location>
</feature>
<feature type="region of interest" description="Disordered" evidence="4">
    <location>
        <begin position="1156"/>
        <end position="1226"/>
    </location>
</feature>
<evidence type="ECO:0000256" key="4">
    <source>
        <dbReference type="SAM" id="MobiDB-lite"/>
    </source>
</evidence>
<organism evidence="7 8">
    <name type="scientific">Neolentinus lepideus HHB14362 ss-1</name>
    <dbReference type="NCBI Taxonomy" id="1314782"/>
    <lineage>
        <taxon>Eukaryota</taxon>
        <taxon>Fungi</taxon>
        <taxon>Dikarya</taxon>
        <taxon>Basidiomycota</taxon>
        <taxon>Agaricomycotina</taxon>
        <taxon>Agaricomycetes</taxon>
        <taxon>Gloeophyllales</taxon>
        <taxon>Gloeophyllaceae</taxon>
        <taxon>Neolentinus</taxon>
    </lineage>
</organism>
<dbReference type="FunFam" id="3.30.70.330:FF:000842">
    <property type="entry name" value="Pumilio domain-containing protein c"/>
    <property type="match status" value="1"/>
</dbReference>
<feature type="compositionally biased region" description="Polar residues" evidence="4">
    <location>
        <begin position="1"/>
        <end position="19"/>
    </location>
</feature>
<dbReference type="Gene3D" id="3.30.70.330">
    <property type="match status" value="2"/>
</dbReference>
<keyword evidence="2" id="KW-0694">RNA-binding</keyword>
<dbReference type="Proteomes" id="UP000076761">
    <property type="component" value="Unassembled WGS sequence"/>
</dbReference>
<feature type="compositionally biased region" description="Low complexity" evidence="4">
    <location>
        <begin position="539"/>
        <end position="559"/>
    </location>
</feature>
<dbReference type="PROSITE" id="PS50302">
    <property type="entry name" value="PUM"/>
    <property type="match status" value="1"/>
</dbReference>
<evidence type="ECO:0000256" key="3">
    <source>
        <dbReference type="PROSITE-ProRule" id="PRU00317"/>
    </source>
</evidence>
<dbReference type="GO" id="GO:0000288">
    <property type="term" value="P:nuclear-transcribed mRNA catabolic process, deadenylation-dependent decay"/>
    <property type="evidence" value="ECO:0007669"/>
    <property type="project" value="TreeGrafter"/>
</dbReference>
<dbReference type="OrthoDB" id="2017782at2759"/>
<evidence type="ECO:0000313" key="7">
    <source>
        <dbReference type="EMBL" id="KZT28542.1"/>
    </source>
</evidence>
<evidence type="ECO:0000259" key="6">
    <source>
        <dbReference type="PROSITE" id="PS50303"/>
    </source>
</evidence>
<evidence type="ECO:0000256" key="1">
    <source>
        <dbReference type="ARBA" id="ARBA00022737"/>
    </source>
</evidence>
<dbReference type="PROSITE" id="PS50303">
    <property type="entry name" value="PUM_HD"/>
    <property type="match status" value="1"/>
</dbReference>
<dbReference type="PROSITE" id="PS50102">
    <property type="entry name" value="RRM"/>
    <property type="match status" value="2"/>
</dbReference>
<dbReference type="InterPro" id="IPR052645">
    <property type="entry name" value="Pumilio_domain_protein"/>
</dbReference>
<dbReference type="Gene3D" id="1.25.10.10">
    <property type="entry name" value="Leucine-rich Repeat Variant"/>
    <property type="match status" value="1"/>
</dbReference>
<dbReference type="SUPFAM" id="SSF54928">
    <property type="entry name" value="RNA-binding domain, RBD"/>
    <property type="match status" value="2"/>
</dbReference>
<evidence type="ECO:0000259" key="5">
    <source>
        <dbReference type="PROSITE" id="PS50102"/>
    </source>
</evidence>
<feature type="region of interest" description="Disordered" evidence="4">
    <location>
        <begin position="1"/>
        <end position="93"/>
    </location>
</feature>
<evidence type="ECO:0000256" key="2">
    <source>
        <dbReference type="PROSITE-ProRule" id="PRU00176"/>
    </source>
</evidence>
<protein>
    <recommendedName>
        <fullName evidence="9">ARM repeat-containing protein</fullName>
    </recommendedName>
</protein>
<name>A0A165UQH0_9AGAM</name>
<feature type="compositionally biased region" description="Polar residues" evidence="4">
    <location>
        <begin position="1174"/>
        <end position="1198"/>
    </location>
</feature>
<dbReference type="SMART" id="SM00025">
    <property type="entry name" value="Pumilio"/>
    <property type="match status" value="6"/>
</dbReference>
<evidence type="ECO:0008006" key="9">
    <source>
        <dbReference type="Google" id="ProtNLM"/>
    </source>
</evidence>
<dbReference type="Pfam" id="PF00076">
    <property type="entry name" value="RRM_1"/>
    <property type="match status" value="2"/>
</dbReference>
<dbReference type="CDD" id="cd00590">
    <property type="entry name" value="RRM_SF"/>
    <property type="match status" value="1"/>
</dbReference>
<evidence type="ECO:0000313" key="8">
    <source>
        <dbReference type="Proteomes" id="UP000076761"/>
    </source>
</evidence>
<feature type="region of interest" description="Disordered" evidence="4">
    <location>
        <begin position="395"/>
        <end position="417"/>
    </location>
</feature>
<feature type="compositionally biased region" description="Low complexity" evidence="4">
    <location>
        <begin position="45"/>
        <end position="59"/>
    </location>
</feature>
<dbReference type="InterPro" id="IPR012677">
    <property type="entry name" value="Nucleotide-bd_a/b_plait_sf"/>
</dbReference>
<dbReference type="InterPro" id="IPR033133">
    <property type="entry name" value="PUM-HD"/>
</dbReference>
<dbReference type="EMBL" id="KV425557">
    <property type="protein sequence ID" value="KZT28542.1"/>
    <property type="molecule type" value="Genomic_DNA"/>
</dbReference>
<accession>A0A165UQH0</accession>
<feature type="compositionally biased region" description="Polar residues" evidence="4">
    <location>
        <begin position="113"/>
        <end position="124"/>
    </location>
</feature>
<dbReference type="STRING" id="1314782.A0A165UQH0"/>
<feature type="repeat" description="Pumilio" evidence="3">
    <location>
        <begin position="816"/>
        <end position="852"/>
    </location>
</feature>
<feature type="compositionally biased region" description="Polar residues" evidence="4">
    <location>
        <begin position="1119"/>
        <end position="1131"/>
    </location>
</feature>
<keyword evidence="1" id="KW-0677">Repeat</keyword>
<dbReference type="GO" id="GO:0003723">
    <property type="term" value="F:RNA binding"/>
    <property type="evidence" value="ECO:0007669"/>
    <property type="project" value="UniProtKB-UniRule"/>
</dbReference>
<dbReference type="Pfam" id="PF00806">
    <property type="entry name" value="PUF"/>
    <property type="match status" value="3"/>
</dbReference>